<feature type="compositionally biased region" description="Basic residues" evidence="1">
    <location>
        <begin position="18"/>
        <end position="29"/>
    </location>
</feature>
<proteinExistence type="predicted"/>
<organism evidence="2 3">
    <name type="scientific">Bacteroides caccae</name>
    <dbReference type="NCBI Taxonomy" id="47678"/>
    <lineage>
        <taxon>Bacteria</taxon>
        <taxon>Pseudomonadati</taxon>
        <taxon>Bacteroidota</taxon>
        <taxon>Bacteroidia</taxon>
        <taxon>Bacteroidales</taxon>
        <taxon>Bacteroidaceae</taxon>
        <taxon>Bacteroides</taxon>
    </lineage>
</organism>
<evidence type="ECO:0000313" key="3">
    <source>
        <dbReference type="Proteomes" id="UP001060260"/>
    </source>
</evidence>
<dbReference type="AlphaFoldDB" id="A0AA94YBZ4"/>
<reference evidence="2" key="1">
    <citation type="submission" date="2022-08" db="EMBL/GenBank/DDBJ databases">
        <title>Genome Sequencing of Bacteroides fragilis Group Isolates with Nanopore Technology.</title>
        <authorList>
            <person name="Tisza M.J."/>
            <person name="Smith D."/>
            <person name="Dekker J.P."/>
        </authorList>
    </citation>
    <scope>NUCLEOTIDE SEQUENCE</scope>
    <source>
        <strain evidence="2">BFG-474</strain>
    </source>
</reference>
<gene>
    <name evidence="2" type="ORF">NXW23_03100</name>
</gene>
<sequence>MHILAAAKILKIYIYKKKKKKGGGKKPPPKKSGPTPPQKKKRGVFLKKPPPNLFFQKKPFPFLAPLLFLKYSRNANNHYPAIRTMK</sequence>
<feature type="region of interest" description="Disordered" evidence="1">
    <location>
        <begin position="18"/>
        <end position="50"/>
    </location>
</feature>
<evidence type="ECO:0000256" key="1">
    <source>
        <dbReference type="SAM" id="MobiDB-lite"/>
    </source>
</evidence>
<dbReference type="EMBL" id="CP103166">
    <property type="protein sequence ID" value="UVQ97373.1"/>
    <property type="molecule type" value="Genomic_DNA"/>
</dbReference>
<protein>
    <submittedName>
        <fullName evidence="2">Uncharacterized protein</fullName>
    </submittedName>
</protein>
<name>A0AA94YBZ4_9BACE</name>
<evidence type="ECO:0000313" key="2">
    <source>
        <dbReference type="EMBL" id="UVQ97373.1"/>
    </source>
</evidence>
<accession>A0AA94YBZ4</accession>
<dbReference type="Proteomes" id="UP001060260">
    <property type="component" value="Chromosome"/>
</dbReference>